<dbReference type="AlphaFoldDB" id="X1RFI6"/>
<name>X1RFI6_9ZZZZ</name>
<comment type="caution">
    <text evidence="1">The sequence shown here is derived from an EMBL/GenBank/DDBJ whole genome shotgun (WGS) entry which is preliminary data.</text>
</comment>
<dbReference type="EMBL" id="BARW01002977">
    <property type="protein sequence ID" value="GAI61915.1"/>
    <property type="molecule type" value="Genomic_DNA"/>
</dbReference>
<accession>X1RFI6</accession>
<sequence length="56" mass="6382">MPQDVWSDGSIDGADRKFFDDSLKIPGVKRFKVDWRSAGRINLRSNCRATLKNITV</sequence>
<proteinExistence type="predicted"/>
<protein>
    <submittedName>
        <fullName evidence="1">Uncharacterized protein</fullName>
    </submittedName>
</protein>
<organism evidence="1">
    <name type="scientific">marine sediment metagenome</name>
    <dbReference type="NCBI Taxonomy" id="412755"/>
    <lineage>
        <taxon>unclassified sequences</taxon>
        <taxon>metagenomes</taxon>
        <taxon>ecological metagenomes</taxon>
    </lineage>
</organism>
<reference evidence="1" key="1">
    <citation type="journal article" date="2014" name="Front. Microbiol.">
        <title>High frequency of phylogenetically diverse reductive dehalogenase-homologous genes in deep subseafloor sedimentary metagenomes.</title>
        <authorList>
            <person name="Kawai M."/>
            <person name="Futagami T."/>
            <person name="Toyoda A."/>
            <person name="Takaki Y."/>
            <person name="Nishi S."/>
            <person name="Hori S."/>
            <person name="Arai W."/>
            <person name="Tsubouchi T."/>
            <person name="Morono Y."/>
            <person name="Uchiyama I."/>
            <person name="Ito T."/>
            <person name="Fujiyama A."/>
            <person name="Inagaki F."/>
            <person name="Takami H."/>
        </authorList>
    </citation>
    <scope>NUCLEOTIDE SEQUENCE</scope>
    <source>
        <strain evidence="1">Expedition CK06-06</strain>
    </source>
</reference>
<gene>
    <name evidence="1" type="ORF">S12H4_07881</name>
</gene>
<evidence type="ECO:0000313" key="1">
    <source>
        <dbReference type="EMBL" id="GAI61915.1"/>
    </source>
</evidence>